<comment type="caution">
    <text evidence="1">The sequence shown here is derived from an EMBL/GenBank/DDBJ whole genome shotgun (WGS) entry which is preliminary data.</text>
</comment>
<reference evidence="1 2" key="1">
    <citation type="submission" date="2015-09" db="EMBL/GenBank/DDBJ databases">
        <title>Draft genome sequence of Kouleothrix aurantiaca JCM 19913.</title>
        <authorList>
            <person name="Hemp J."/>
        </authorList>
    </citation>
    <scope>NUCLEOTIDE SEQUENCE [LARGE SCALE GENOMIC DNA]</scope>
    <source>
        <strain evidence="1 2">COM-B</strain>
    </source>
</reference>
<dbReference type="Gene3D" id="3.30.300.20">
    <property type="match status" value="1"/>
</dbReference>
<gene>
    <name evidence="1" type="ORF">SE17_43365</name>
</gene>
<dbReference type="Pfam" id="PF02566">
    <property type="entry name" value="OsmC"/>
    <property type="match status" value="1"/>
</dbReference>
<sequence length="142" mass="15625">MPQIDLTWIDEQRFLGVDSSGHSMVLSPPNDVGVKPSETLLIALAACAAHDVVEILRKQRLPLQRLAVRVTATQAADPPWAYQQIHLRFQVQAPGVKARQLERAIDLALNTYCSVRASLAPTITVTFDTEILEPGNAESSRQ</sequence>
<dbReference type="AlphaFoldDB" id="A0A0P9GY55"/>
<dbReference type="InterPro" id="IPR003718">
    <property type="entry name" value="OsmC/Ohr_fam"/>
</dbReference>
<proteinExistence type="predicted"/>
<name>A0A0P9GY55_9CHLR</name>
<dbReference type="InterPro" id="IPR036102">
    <property type="entry name" value="OsmC/Ohrsf"/>
</dbReference>
<organism evidence="1 2">
    <name type="scientific">Kouleothrix aurantiaca</name>
    <dbReference type="NCBI Taxonomy" id="186479"/>
    <lineage>
        <taxon>Bacteria</taxon>
        <taxon>Bacillati</taxon>
        <taxon>Chloroflexota</taxon>
        <taxon>Chloroflexia</taxon>
        <taxon>Chloroflexales</taxon>
        <taxon>Roseiflexineae</taxon>
        <taxon>Roseiflexaceae</taxon>
        <taxon>Kouleothrix</taxon>
    </lineage>
</organism>
<evidence type="ECO:0000313" key="2">
    <source>
        <dbReference type="Proteomes" id="UP000050509"/>
    </source>
</evidence>
<evidence type="ECO:0000313" key="1">
    <source>
        <dbReference type="EMBL" id="KPV46367.1"/>
    </source>
</evidence>
<dbReference type="EMBL" id="LJCR01003581">
    <property type="protein sequence ID" value="KPV46367.1"/>
    <property type="molecule type" value="Genomic_DNA"/>
</dbReference>
<dbReference type="PANTHER" id="PTHR34352">
    <property type="entry name" value="PROTEIN YHFA"/>
    <property type="match status" value="1"/>
</dbReference>
<dbReference type="InterPro" id="IPR015946">
    <property type="entry name" value="KH_dom-like_a/b"/>
</dbReference>
<accession>A0A0P9GY55</accession>
<keyword evidence="2" id="KW-1185">Reference proteome</keyword>
<dbReference type="SUPFAM" id="SSF82784">
    <property type="entry name" value="OsmC-like"/>
    <property type="match status" value="1"/>
</dbReference>
<dbReference type="Proteomes" id="UP000050509">
    <property type="component" value="Unassembled WGS sequence"/>
</dbReference>
<dbReference type="PANTHER" id="PTHR34352:SF1">
    <property type="entry name" value="PROTEIN YHFA"/>
    <property type="match status" value="1"/>
</dbReference>
<protein>
    <submittedName>
        <fullName evidence="1">Osmotically inducible protein OsmC</fullName>
    </submittedName>
</protein>